<dbReference type="Proteomes" id="UP001459204">
    <property type="component" value="Unassembled WGS sequence"/>
</dbReference>
<dbReference type="InterPro" id="IPR004360">
    <property type="entry name" value="Glyas_Fos-R_dOase_dom"/>
</dbReference>
<dbReference type="EMBL" id="JBBWWT010000004">
    <property type="protein sequence ID" value="MEL1264955.1"/>
    <property type="molecule type" value="Genomic_DNA"/>
</dbReference>
<evidence type="ECO:0000259" key="1">
    <source>
        <dbReference type="PROSITE" id="PS51819"/>
    </source>
</evidence>
<dbReference type="InterPro" id="IPR029068">
    <property type="entry name" value="Glyas_Bleomycin-R_OHBP_Dase"/>
</dbReference>
<name>A0ABU9J140_9GAMM</name>
<dbReference type="InterPro" id="IPR037523">
    <property type="entry name" value="VOC_core"/>
</dbReference>
<dbReference type="PANTHER" id="PTHR41294">
    <property type="entry name" value="CADMIUM-INDUCED PROTEIN CADI"/>
    <property type="match status" value="1"/>
</dbReference>
<gene>
    <name evidence="2" type="ORF">AAD027_11330</name>
</gene>
<dbReference type="Gene3D" id="3.10.180.10">
    <property type="entry name" value="2,3-Dihydroxybiphenyl 1,2-Dioxygenase, domain 1"/>
    <property type="match status" value="1"/>
</dbReference>
<evidence type="ECO:0000313" key="3">
    <source>
        <dbReference type="Proteomes" id="UP001459204"/>
    </source>
</evidence>
<dbReference type="Pfam" id="PF00903">
    <property type="entry name" value="Glyoxalase"/>
    <property type="match status" value="1"/>
</dbReference>
<dbReference type="SUPFAM" id="SSF54593">
    <property type="entry name" value="Glyoxalase/Bleomycin resistance protein/Dihydroxybiphenyl dioxygenase"/>
    <property type="match status" value="1"/>
</dbReference>
<dbReference type="PANTHER" id="PTHR41294:SF1">
    <property type="entry name" value="CADMIUM-INDUCED PROTEIN CADI"/>
    <property type="match status" value="1"/>
</dbReference>
<sequence>MKRLHIHVSVKDLAESIRFYSGLFATAPTVEKADYAKWLLDDPRVNFAVSTHAQATGVNHLGIQAEDAEELTEIKQRAHIAGIASQPEVGADCCYARSDKHWLEDPQGIVWEAFHTMGDIPVYGANRAPGQDKNACCAPVPSTNASARTSCGTASACG</sequence>
<dbReference type="RefSeq" id="WP_341726132.1">
    <property type="nucleotide sequence ID" value="NZ_JBBWWT010000004.1"/>
</dbReference>
<evidence type="ECO:0000313" key="2">
    <source>
        <dbReference type="EMBL" id="MEL1264955.1"/>
    </source>
</evidence>
<dbReference type="PROSITE" id="PS51819">
    <property type="entry name" value="VOC"/>
    <property type="match status" value="1"/>
</dbReference>
<proteinExistence type="predicted"/>
<keyword evidence="3" id="KW-1185">Reference proteome</keyword>
<dbReference type="InterPro" id="IPR052393">
    <property type="entry name" value="Cadmium-induced_rsp"/>
</dbReference>
<protein>
    <submittedName>
        <fullName evidence="2">ArsI/CadI family heavy metal resistance metalloenzyme</fullName>
    </submittedName>
</protein>
<feature type="domain" description="VOC" evidence="1">
    <location>
        <begin position="2"/>
        <end position="116"/>
    </location>
</feature>
<comment type="caution">
    <text evidence="2">The sequence shown here is derived from an EMBL/GenBank/DDBJ whole genome shotgun (WGS) entry which is preliminary data.</text>
</comment>
<accession>A0ABU9J140</accession>
<organism evidence="2 3">
    <name type="scientific">Pseudoxanthomonas putridarboris</name>
    <dbReference type="NCBI Taxonomy" id="752605"/>
    <lineage>
        <taxon>Bacteria</taxon>
        <taxon>Pseudomonadati</taxon>
        <taxon>Pseudomonadota</taxon>
        <taxon>Gammaproteobacteria</taxon>
        <taxon>Lysobacterales</taxon>
        <taxon>Lysobacteraceae</taxon>
        <taxon>Pseudoxanthomonas</taxon>
    </lineage>
</organism>
<reference evidence="2 3" key="1">
    <citation type="submission" date="2024-04" db="EMBL/GenBank/DDBJ databases">
        <title>Draft genome sequence of Pseudoxanthomonas putridarboris WD12.</title>
        <authorList>
            <person name="Oh J."/>
        </authorList>
    </citation>
    <scope>NUCLEOTIDE SEQUENCE [LARGE SCALE GENOMIC DNA]</scope>
    <source>
        <strain evidence="2 3">WD12</strain>
    </source>
</reference>
<dbReference type="NCBIfam" id="NF041414">
    <property type="entry name" value="ArsI_CadI_VOC"/>
    <property type="match status" value="1"/>
</dbReference>
<dbReference type="InterPro" id="IPR049789">
    <property type="entry name" value="ArsI/CadI-like"/>
</dbReference>